<organism evidence="1 2">
    <name type="scientific">Sesamum alatum</name>
    <dbReference type="NCBI Taxonomy" id="300844"/>
    <lineage>
        <taxon>Eukaryota</taxon>
        <taxon>Viridiplantae</taxon>
        <taxon>Streptophyta</taxon>
        <taxon>Embryophyta</taxon>
        <taxon>Tracheophyta</taxon>
        <taxon>Spermatophyta</taxon>
        <taxon>Magnoliopsida</taxon>
        <taxon>eudicotyledons</taxon>
        <taxon>Gunneridae</taxon>
        <taxon>Pentapetalae</taxon>
        <taxon>asterids</taxon>
        <taxon>lamiids</taxon>
        <taxon>Lamiales</taxon>
        <taxon>Pedaliaceae</taxon>
        <taxon>Sesamum</taxon>
    </lineage>
</organism>
<dbReference type="AlphaFoldDB" id="A0AAE1YJC4"/>
<evidence type="ECO:0000313" key="1">
    <source>
        <dbReference type="EMBL" id="KAK4430891.1"/>
    </source>
</evidence>
<dbReference type="EMBL" id="JACGWO010000003">
    <property type="protein sequence ID" value="KAK4430891.1"/>
    <property type="molecule type" value="Genomic_DNA"/>
</dbReference>
<keyword evidence="2" id="KW-1185">Reference proteome</keyword>
<comment type="caution">
    <text evidence="1">The sequence shown here is derived from an EMBL/GenBank/DDBJ whole genome shotgun (WGS) entry which is preliminary data.</text>
</comment>
<name>A0AAE1YJC4_9LAMI</name>
<protein>
    <submittedName>
        <fullName evidence="1">Uncharacterized protein</fullName>
    </submittedName>
</protein>
<accession>A0AAE1YJC4</accession>
<dbReference type="Proteomes" id="UP001293254">
    <property type="component" value="Unassembled WGS sequence"/>
</dbReference>
<sequence>MHAGIDSRINWLKDDDECTRIFFEQVRAMKVIQRVYQIHNNQGDLVTKQSLVIREFLDYFEVLIGGRRQRVIDPAFLQPWLRYGITENEAGSMVHAVTDKEIKESISSIKEEKAPRPDGYSAGFYKGVWPVVREKVSVAIKEFFSECLAA</sequence>
<reference evidence="1" key="2">
    <citation type="journal article" date="2024" name="Plant">
        <title>Genomic evolution and insights into agronomic trait innovations of Sesamum species.</title>
        <authorList>
            <person name="Miao H."/>
            <person name="Wang L."/>
            <person name="Qu L."/>
            <person name="Liu H."/>
            <person name="Sun Y."/>
            <person name="Le M."/>
            <person name="Wang Q."/>
            <person name="Wei S."/>
            <person name="Zheng Y."/>
            <person name="Lin W."/>
            <person name="Duan Y."/>
            <person name="Cao H."/>
            <person name="Xiong S."/>
            <person name="Wang X."/>
            <person name="Wei L."/>
            <person name="Li C."/>
            <person name="Ma Q."/>
            <person name="Ju M."/>
            <person name="Zhao R."/>
            <person name="Li G."/>
            <person name="Mu C."/>
            <person name="Tian Q."/>
            <person name="Mei H."/>
            <person name="Zhang T."/>
            <person name="Gao T."/>
            <person name="Zhang H."/>
        </authorList>
    </citation>
    <scope>NUCLEOTIDE SEQUENCE</scope>
    <source>
        <strain evidence="1">3651</strain>
    </source>
</reference>
<reference evidence="1" key="1">
    <citation type="submission" date="2020-06" db="EMBL/GenBank/DDBJ databases">
        <authorList>
            <person name="Li T."/>
            <person name="Hu X."/>
            <person name="Zhang T."/>
            <person name="Song X."/>
            <person name="Zhang H."/>
            <person name="Dai N."/>
            <person name="Sheng W."/>
            <person name="Hou X."/>
            <person name="Wei L."/>
        </authorList>
    </citation>
    <scope>NUCLEOTIDE SEQUENCE</scope>
    <source>
        <strain evidence="1">3651</strain>
        <tissue evidence="1">Leaf</tissue>
    </source>
</reference>
<gene>
    <name evidence="1" type="ORF">Salat_0851000</name>
</gene>
<proteinExistence type="predicted"/>
<evidence type="ECO:0000313" key="2">
    <source>
        <dbReference type="Proteomes" id="UP001293254"/>
    </source>
</evidence>